<proteinExistence type="predicted"/>
<comment type="caution">
    <text evidence="2">The sequence shown here is derived from an EMBL/GenBank/DDBJ whole genome shotgun (WGS) entry which is preliminary data.</text>
</comment>
<organism evidence="2 3">
    <name type="scientific">Aspergillus brasiliensis</name>
    <dbReference type="NCBI Taxonomy" id="319629"/>
    <lineage>
        <taxon>Eukaryota</taxon>
        <taxon>Fungi</taxon>
        <taxon>Dikarya</taxon>
        <taxon>Ascomycota</taxon>
        <taxon>Pezizomycotina</taxon>
        <taxon>Eurotiomycetes</taxon>
        <taxon>Eurotiomycetidae</taxon>
        <taxon>Eurotiales</taxon>
        <taxon>Aspergillaceae</taxon>
        <taxon>Aspergillus</taxon>
        <taxon>Aspergillus subgen. Circumdati</taxon>
    </lineage>
</organism>
<dbReference type="EMBL" id="BROQ01000085">
    <property type="protein sequence ID" value="GKZ24408.1"/>
    <property type="molecule type" value="Genomic_DNA"/>
</dbReference>
<sequence>DDVGRVAHRSGPTPPPSENVTLGGHHPRSSYWWWGPEECSWLLVGGPNDISLSPTDQLKRQNLLLEYGDYVARIWLCLDMASKSLRPRFRSRVVEFRDKLTRESNDSSSEMKKWIPQLKRCVKYLQEEGLDIDLEMAKLAILVYSKRNLLCHVGIGDAAASSSAALEGAIEAAQHRLPEVLPEDQLRNLSTWRRILAFYGSSEDVFFKRPGARSGRRRRGEDDQRRAFEERDFEDRLEAAFRTVNERIPLTFRPVLGEPGTKRSVSDPFEYFSRKKRAF</sequence>
<feature type="region of interest" description="Disordered" evidence="1">
    <location>
        <begin position="1"/>
        <end position="24"/>
    </location>
</feature>
<name>A0A9W6DPR6_9EURO</name>
<dbReference type="Proteomes" id="UP001143548">
    <property type="component" value="Unassembled WGS sequence"/>
</dbReference>
<evidence type="ECO:0000256" key="1">
    <source>
        <dbReference type="SAM" id="MobiDB-lite"/>
    </source>
</evidence>
<reference evidence="2" key="1">
    <citation type="submission" date="2022-07" db="EMBL/GenBank/DDBJ databases">
        <title>Taxonomy of Aspergillus series Nigri: significant species reduction supported by multi-species coalescent approaches.</title>
        <authorList>
            <person name="Bian C."/>
            <person name="Kusuya Y."/>
            <person name="Sklenar F."/>
            <person name="D'hooge E."/>
            <person name="Yaguchi T."/>
            <person name="Takahashi H."/>
            <person name="Hubka V."/>
        </authorList>
    </citation>
    <scope>NUCLEOTIDE SEQUENCE</scope>
    <source>
        <strain evidence="2">CBS 733.88</strain>
    </source>
</reference>
<protein>
    <submittedName>
        <fullName evidence="2">Uncharacterized protein</fullName>
    </submittedName>
</protein>
<accession>A0A9W6DPR6</accession>
<evidence type="ECO:0000313" key="3">
    <source>
        <dbReference type="Proteomes" id="UP001143548"/>
    </source>
</evidence>
<evidence type="ECO:0000313" key="2">
    <source>
        <dbReference type="EMBL" id="GKZ24408.1"/>
    </source>
</evidence>
<gene>
    <name evidence="2" type="ORF">AbraCBS73388_011221</name>
</gene>
<dbReference type="AlphaFoldDB" id="A0A9W6DPR6"/>
<feature type="non-terminal residue" evidence="2">
    <location>
        <position position="1"/>
    </location>
</feature>